<evidence type="ECO:0000256" key="1">
    <source>
        <dbReference type="SAM" id="MobiDB-lite"/>
    </source>
</evidence>
<gene>
    <name evidence="2" type="ORF">D6C83_04716</name>
</gene>
<evidence type="ECO:0000313" key="3">
    <source>
        <dbReference type="Proteomes" id="UP000304947"/>
    </source>
</evidence>
<comment type="caution">
    <text evidence="2">The sequence shown here is derived from an EMBL/GenBank/DDBJ whole genome shotgun (WGS) entry which is preliminary data.</text>
</comment>
<sequence length="72" mass="8085">MRASIPRRTQRLAISRTLALQSQNNFPPRAKQQQRNASFASDKQLQSSTSFSHLTHLGHRVSSSTSINHLSL</sequence>
<reference evidence="2 3" key="1">
    <citation type="submission" date="2018-10" db="EMBL/GenBank/DDBJ databases">
        <title>Fifty Aureobasidium pullulans genomes reveal a recombining polyextremotolerant generalist.</title>
        <authorList>
            <person name="Gostincar C."/>
            <person name="Turk M."/>
            <person name="Zajc J."/>
            <person name="Gunde-Cimerman N."/>
        </authorList>
    </citation>
    <scope>NUCLEOTIDE SEQUENCE [LARGE SCALE GENOMIC DNA]</scope>
    <source>
        <strain evidence="2 3">EXF-3380</strain>
    </source>
</reference>
<dbReference type="Proteomes" id="UP000304947">
    <property type="component" value="Unassembled WGS sequence"/>
</dbReference>
<dbReference type="EMBL" id="QZBU01001392">
    <property type="protein sequence ID" value="TIA50597.1"/>
    <property type="molecule type" value="Genomic_DNA"/>
</dbReference>
<evidence type="ECO:0000313" key="2">
    <source>
        <dbReference type="EMBL" id="TIA50597.1"/>
    </source>
</evidence>
<organism evidence="2 3">
    <name type="scientific">Aureobasidium pullulans</name>
    <name type="common">Black yeast</name>
    <name type="synonym">Pullularia pullulans</name>
    <dbReference type="NCBI Taxonomy" id="5580"/>
    <lineage>
        <taxon>Eukaryota</taxon>
        <taxon>Fungi</taxon>
        <taxon>Dikarya</taxon>
        <taxon>Ascomycota</taxon>
        <taxon>Pezizomycotina</taxon>
        <taxon>Dothideomycetes</taxon>
        <taxon>Dothideomycetidae</taxon>
        <taxon>Dothideales</taxon>
        <taxon>Saccotheciaceae</taxon>
        <taxon>Aureobasidium</taxon>
    </lineage>
</organism>
<feature type="compositionally biased region" description="Polar residues" evidence="1">
    <location>
        <begin position="18"/>
        <end position="53"/>
    </location>
</feature>
<name>A0A4V4LI99_AURPU</name>
<dbReference type="AlphaFoldDB" id="A0A4V4LI99"/>
<feature type="compositionally biased region" description="Polar residues" evidence="1">
    <location>
        <begin position="61"/>
        <end position="72"/>
    </location>
</feature>
<proteinExistence type="predicted"/>
<feature type="region of interest" description="Disordered" evidence="1">
    <location>
        <begin position="1"/>
        <end position="72"/>
    </location>
</feature>
<accession>A0A4V4LI99</accession>
<protein>
    <submittedName>
        <fullName evidence="2">Uncharacterized protein</fullName>
    </submittedName>
</protein>